<evidence type="ECO:0000256" key="3">
    <source>
        <dbReference type="ARBA" id="ARBA00022692"/>
    </source>
</evidence>
<evidence type="ECO:0000256" key="8">
    <source>
        <dbReference type="ARBA" id="ARBA00023180"/>
    </source>
</evidence>
<feature type="transmembrane region" description="Helical" evidence="11">
    <location>
        <begin position="330"/>
        <end position="350"/>
    </location>
</feature>
<accession>A0ABN9SUR7</accession>
<feature type="transmembrane region" description="Helical" evidence="11">
    <location>
        <begin position="134"/>
        <end position="161"/>
    </location>
</feature>
<dbReference type="Gene3D" id="1.10.287.70">
    <property type="match status" value="1"/>
</dbReference>
<evidence type="ECO:0000256" key="4">
    <source>
        <dbReference type="ARBA" id="ARBA00022989"/>
    </source>
</evidence>
<keyword evidence="7" id="KW-0675">Receptor</keyword>
<name>A0ABN9SUR7_9DINO</name>
<evidence type="ECO:0000259" key="12">
    <source>
        <dbReference type="Pfam" id="PF00060"/>
    </source>
</evidence>
<evidence type="ECO:0000256" key="10">
    <source>
        <dbReference type="ARBA" id="ARBA00023303"/>
    </source>
</evidence>
<dbReference type="Proteomes" id="UP001189429">
    <property type="component" value="Unassembled WGS sequence"/>
</dbReference>
<comment type="caution">
    <text evidence="13">The sequence shown here is derived from an EMBL/GenBank/DDBJ whole genome shotgun (WGS) entry which is preliminary data.</text>
</comment>
<proteinExistence type="predicted"/>
<keyword evidence="5" id="KW-0406">Ion transport</keyword>
<protein>
    <recommendedName>
        <fullName evidence="12">Ionotropic glutamate receptor C-terminal domain-containing protein</fullName>
    </recommendedName>
</protein>
<evidence type="ECO:0000256" key="11">
    <source>
        <dbReference type="SAM" id="Phobius"/>
    </source>
</evidence>
<comment type="subcellular location">
    <subcellularLocation>
        <location evidence="1">Membrane</location>
        <topology evidence="1">Multi-pass membrane protein</topology>
    </subcellularLocation>
</comment>
<dbReference type="PANTHER" id="PTHR18966">
    <property type="entry name" value="IONOTROPIC GLUTAMATE RECEPTOR"/>
    <property type="match status" value="1"/>
</dbReference>
<keyword evidence="9" id="KW-1071">Ligand-gated ion channel</keyword>
<evidence type="ECO:0000313" key="14">
    <source>
        <dbReference type="Proteomes" id="UP001189429"/>
    </source>
</evidence>
<feature type="domain" description="Ionotropic glutamate receptor C-terminal" evidence="12">
    <location>
        <begin position="71"/>
        <end position="195"/>
    </location>
</feature>
<sequence length="438" mass="48136">MSASEFLASSLEKFDVNLGTWADISDRASSGVRTPYGFLDLSIIPVTYGTVRSPSFWEKFKAFSIPLEGPLWGLFFVIAFLTSIAYFFLEGDESGDEWHAEDPDGYKIEQSIVMGLSTLAQAGTFTPRTIAGKVLMLTFALFVMILLAAYTANLAAVLVAADEVSACETLEQCTQGRNMLCVTEGIHVDHLKETHNKLYTHNMLVARDDAVKMNNLLDGKCAAALCEVDEYRLAKEDEQLNPGCTLPSVGEFPLATFKGGWMVKSNDATEKCTALLRDALADLFLELEEDGQIVDMIVKLYGESMVQGCDENGNPDFEFSETDSFPIESMLGPGFIHFFGVIVAFIFYFCRKAENLGNPVANQIPNDACSDLRLLNGVDARGISSLKTQPGPPGIPELVALLRQQAEEAHESNSVLVAAMKAQQEQYQRVFDEMQKGE</sequence>
<keyword evidence="6 11" id="KW-0472">Membrane</keyword>
<dbReference type="Pfam" id="PF00060">
    <property type="entry name" value="Lig_chan"/>
    <property type="match status" value="1"/>
</dbReference>
<keyword evidence="2" id="KW-0813">Transport</keyword>
<evidence type="ECO:0000256" key="6">
    <source>
        <dbReference type="ARBA" id="ARBA00023136"/>
    </source>
</evidence>
<evidence type="ECO:0000256" key="2">
    <source>
        <dbReference type="ARBA" id="ARBA00022448"/>
    </source>
</evidence>
<dbReference type="InterPro" id="IPR015683">
    <property type="entry name" value="Ionotropic_Glu_rcpt"/>
</dbReference>
<evidence type="ECO:0000313" key="13">
    <source>
        <dbReference type="EMBL" id="CAK0836241.1"/>
    </source>
</evidence>
<evidence type="ECO:0000256" key="9">
    <source>
        <dbReference type="ARBA" id="ARBA00023286"/>
    </source>
</evidence>
<keyword evidence="8" id="KW-0325">Glycoprotein</keyword>
<evidence type="ECO:0000256" key="5">
    <source>
        <dbReference type="ARBA" id="ARBA00023065"/>
    </source>
</evidence>
<gene>
    <name evidence="13" type="ORF">PCOR1329_LOCUS32803</name>
</gene>
<keyword evidence="10" id="KW-0407">Ion channel</keyword>
<keyword evidence="4 11" id="KW-1133">Transmembrane helix</keyword>
<organism evidence="13 14">
    <name type="scientific">Prorocentrum cordatum</name>
    <dbReference type="NCBI Taxonomy" id="2364126"/>
    <lineage>
        <taxon>Eukaryota</taxon>
        <taxon>Sar</taxon>
        <taxon>Alveolata</taxon>
        <taxon>Dinophyceae</taxon>
        <taxon>Prorocentrales</taxon>
        <taxon>Prorocentraceae</taxon>
        <taxon>Prorocentrum</taxon>
    </lineage>
</organism>
<keyword evidence="14" id="KW-1185">Reference proteome</keyword>
<evidence type="ECO:0000256" key="1">
    <source>
        <dbReference type="ARBA" id="ARBA00004141"/>
    </source>
</evidence>
<dbReference type="InterPro" id="IPR001320">
    <property type="entry name" value="Iontro_rcpt_C"/>
</dbReference>
<keyword evidence="3 11" id="KW-0812">Transmembrane</keyword>
<reference evidence="13" key="1">
    <citation type="submission" date="2023-10" db="EMBL/GenBank/DDBJ databases">
        <authorList>
            <person name="Chen Y."/>
            <person name="Shah S."/>
            <person name="Dougan E. K."/>
            <person name="Thang M."/>
            <person name="Chan C."/>
        </authorList>
    </citation>
    <scope>NUCLEOTIDE SEQUENCE [LARGE SCALE GENOMIC DNA]</scope>
</reference>
<evidence type="ECO:0000256" key="7">
    <source>
        <dbReference type="ARBA" id="ARBA00023170"/>
    </source>
</evidence>
<dbReference type="EMBL" id="CAUYUJ010013448">
    <property type="protein sequence ID" value="CAK0836241.1"/>
    <property type="molecule type" value="Genomic_DNA"/>
</dbReference>
<feature type="transmembrane region" description="Helical" evidence="11">
    <location>
        <begin position="71"/>
        <end position="89"/>
    </location>
</feature>